<dbReference type="Proteomes" id="UP000694255">
    <property type="component" value="Unassembled WGS sequence"/>
</dbReference>
<keyword evidence="1" id="KW-0238">DNA-binding</keyword>
<protein>
    <submittedName>
        <fullName evidence="2">RIM1</fullName>
    </submittedName>
</protein>
<gene>
    <name evidence="2" type="ORF">J8A68_005435</name>
</gene>
<dbReference type="GeneID" id="73472235"/>
<evidence type="ECO:0000313" key="2">
    <source>
        <dbReference type="EMBL" id="KAG7661063.1"/>
    </source>
</evidence>
<comment type="caution">
    <text evidence="2">The sequence shown here is derived from an EMBL/GenBank/DDBJ whole genome shotgun (WGS) entry which is preliminary data.</text>
</comment>
<dbReference type="PROSITE" id="PS50935">
    <property type="entry name" value="SSB"/>
    <property type="match status" value="1"/>
</dbReference>
<dbReference type="Pfam" id="PF00436">
    <property type="entry name" value="SSB"/>
    <property type="match status" value="1"/>
</dbReference>
<organism evidence="2 3">
    <name type="scientific">[Candida] subhashii</name>
    <dbReference type="NCBI Taxonomy" id="561895"/>
    <lineage>
        <taxon>Eukaryota</taxon>
        <taxon>Fungi</taxon>
        <taxon>Dikarya</taxon>
        <taxon>Ascomycota</taxon>
        <taxon>Saccharomycotina</taxon>
        <taxon>Pichiomycetes</taxon>
        <taxon>Debaryomycetaceae</taxon>
        <taxon>Spathaspora</taxon>
    </lineage>
</organism>
<evidence type="ECO:0000313" key="3">
    <source>
        <dbReference type="Proteomes" id="UP000694255"/>
    </source>
</evidence>
<dbReference type="GO" id="GO:0003697">
    <property type="term" value="F:single-stranded DNA binding"/>
    <property type="evidence" value="ECO:0007669"/>
    <property type="project" value="InterPro"/>
</dbReference>
<keyword evidence="3" id="KW-1185">Reference proteome</keyword>
<sequence length="141" mass="16133">MLKSFTRSFSSTASSRLKRSRVENPSQPRQLLRVSAQGREYITYNLAVSRYNSREQENTTTWYRIAAFDENQINKLKQVLRVGNLMHVDCSLSTSTRELPEGKTIHELNLVHRNFDVVLFGKKNAEGEANNEAEDEANPDA</sequence>
<dbReference type="RefSeq" id="XP_049261296.1">
    <property type="nucleotide sequence ID" value="XM_049409501.1"/>
</dbReference>
<name>A0A8J5QEX8_9ASCO</name>
<reference evidence="2 3" key="1">
    <citation type="journal article" date="2021" name="DNA Res.">
        <title>Genome analysis of Candida subhashii reveals its hybrid nature and dual mitochondrial genome conformations.</title>
        <authorList>
            <person name="Mixao V."/>
            <person name="Hegedusova E."/>
            <person name="Saus E."/>
            <person name="Pryszcz L.P."/>
            <person name="Cillingova A."/>
            <person name="Nosek J."/>
            <person name="Gabaldon T."/>
        </authorList>
    </citation>
    <scope>NUCLEOTIDE SEQUENCE [LARGE SCALE GENOMIC DNA]</scope>
    <source>
        <strain evidence="2 3">CBS 10753</strain>
    </source>
</reference>
<dbReference type="OrthoDB" id="1078367at2759"/>
<dbReference type="EMBL" id="JAGSYN010000270">
    <property type="protein sequence ID" value="KAG7661063.1"/>
    <property type="molecule type" value="Genomic_DNA"/>
</dbReference>
<proteinExistence type="predicted"/>
<dbReference type="InterPro" id="IPR000424">
    <property type="entry name" value="Primosome_PriB/ssb"/>
</dbReference>
<evidence type="ECO:0000256" key="1">
    <source>
        <dbReference type="PROSITE-ProRule" id="PRU00252"/>
    </source>
</evidence>
<dbReference type="AlphaFoldDB" id="A0A8J5QEX8"/>
<accession>A0A8J5QEX8</accession>